<evidence type="ECO:0000313" key="1">
    <source>
        <dbReference type="EMBL" id="ENO95972.1"/>
    </source>
</evidence>
<sequence>MQNKLLADKYPIHVLELGKNETDHVHLDDLLKAIEARAEADPTVRLIATFDHLAHTQLIGGEIRPDILAAKNLIFCFGVKLLDPTMMAVRPRSIGFAELPDRFVISFLEAPMPEANRKMIEWVTALRKAA</sequence>
<comment type="caution">
    <text evidence="1">The sequence shown here is derived from an EMBL/GenBank/DDBJ whole genome shotgun (WGS) entry which is preliminary data.</text>
</comment>
<organism evidence="1 2">
    <name type="scientific">Thauera phenylacetica B4P</name>
    <dbReference type="NCBI Taxonomy" id="1234382"/>
    <lineage>
        <taxon>Bacteria</taxon>
        <taxon>Pseudomonadati</taxon>
        <taxon>Pseudomonadota</taxon>
        <taxon>Betaproteobacteria</taxon>
        <taxon>Rhodocyclales</taxon>
        <taxon>Zoogloeaceae</taxon>
        <taxon>Thauera</taxon>
    </lineage>
</organism>
<dbReference type="RefSeq" id="WP_004369463.1">
    <property type="nucleotide sequence ID" value="NZ_AMXF01000151.1"/>
</dbReference>
<proteinExistence type="predicted"/>
<dbReference type="Pfam" id="PF21651">
    <property type="entry name" value="DUF6858"/>
    <property type="match status" value="1"/>
</dbReference>
<name>N6ZN73_9RHOO</name>
<dbReference type="EMBL" id="AMXF01000151">
    <property type="protein sequence ID" value="ENO95972.1"/>
    <property type="molecule type" value="Genomic_DNA"/>
</dbReference>
<dbReference type="OrthoDB" id="597829at2"/>
<reference evidence="1 2" key="1">
    <citation type="submission" date="2012-09" db="EMBL/GenBank/DDBJ databases">
        <title>Draft Genome Sequences of 6 Strains from Genus Thauera.</title>
        <authorList>
            <person name="Liu B."/>
            <person name="Shapleigh J.P."/>
            <person name="Frostegard A.H."/>
        </authorList>
    </citation>
    <scope>NUCLEOTIDE SEQUENCE [LARGE SCALE GENOMIC DNA]</scope>
    <source>
        <strain evidence="1 2">B4P</strain>
    </source>
</reference>
<dbReference type="Proteomes" id="UP000013047">
    <property type="component" value="Unassembled WGS sequence"/>
</dbReference>
<accession>N6ZN73</accession>
<gene>
    <name evidence="1" type="ORF">C667_16356</name>
</gene>
<evidence type="ECO:0000313" key="2">
    <source>
        <dbReference type="Proteomes" id="UP000013047"/>
    </source>
</evidence>
<keyword evidence="2" id="KW-1185">Reference proteome</keyword>
<protein>
    <submittedName>
        <fullName evidence="1">Uncharacterized protein</fullName>
    </submittedName>
</protein>
<dbReference type="AlphaFoldDB" id="N6ZN73"/>
<dbReference type="InterPro" id="IPR049204">
    <property type="entry name" value="DUF6858"/>
</dbReference>